<feature type="compositionally biased region" description="Acidic residues" evidence="1">
    <location>
        <begin position="233"/>
        <end position="247"/>
    </location>
</feature>
<reference evidence="3" key="2">
    <citation type="submission" date="2015-01" db="EMBL/GenBank/DDBJ databases">
        <title>Evolutionary Origins and Diversification of the Mycorrhizal Mutualists.</title>
        <authorList>
            <consortium name="DOE Joint Genome Institute"/>
            <consortium name="Mycorrhizal Genomics Consortium"/>
            <person name="Kohler A."/>
            <person name="Kuo A."/>
            <person name="Nagy L.G."/>
            <person name="Floudas D."/>
            <person name="Copeland A."/>
            <person name="Barry K.W."/>
            <person name="Cichocki N."/>
            <person name="Veneault-Fourrey C."/>
            <person name="LaButti K."/>
            <person name="Lindquist E.A."/>
            <person name="Lipzen A."/>
            <person name="Lundell T."/>
            <person name="Morin E."/>
            <person name="Murat C."/>
            <person name="Riley R."/>
            <person name="Ohm R."/>
            <person name="Sun H."/>
            <person name="Tunlid A."/>
            <person name="Henrissat B."/>
            <person name="Grigoriev I.V."/>
            <person name="Hibbett D.S."/>
            <person name="Martin F."/>
        </authorList>
    </citation>
    <scope>NUCLEOTIDE SEQUENCE [LARGE SCALE GENOMIC DNA]</scope>
    <source>
        <strain evidence="3">MUT 4182</strain>
    </source>
</reference>
<proteinExistence type="predicted"/>
<evidence type="ECO:0000313" key="3">
    <source>
        <dbReference type="Proteomes" id="UP000054248"/>
    </source>
</evidence>
<dbReference type="AlphaFoldDB" id="A0A0C3KAM2"/>
<dbReference type="HOGENOM" id="CLU_1125225_0_0_1"/>
<sequence length="247" mass="26749">MTAPTAAPTELESTLVGDVLTNTSPAGSSQDAAALSTEAVSVNTDVPQAAEASTSGQGNSSGDSAATIDSLRKELRAMKKFKVMWAKQQQEQNALPNEGGPSVPEGSIPRPPGERGKNGWNMQTALQLEADGDTYNLILATARDAVRETGLDWKKKFDEQDPMKHVQPYLRRFKGDWACRELVISTLQNRQKVEHARIKALMVRSPSKPSKSKRTGFKPRSKSASTASPAEELINDEDVREGEGEEA</sequence>
<organism evidence="2 3">
    <name type="scientific">Tulasnella calospora MUT 4182</name>
    <dbReference type="NCBI Taxonomy" id="1051891"/>
    <lineage>
        <taxon>Eukaryota</taxon>
        <taxon>Fungi</taxon>
        <taxon>Dikarya</taxon>
        <taxon>Basidiomycota</taxon>
        <taxon>Agaricomycotina</taxon>
        <taxon>Agaricomycetes</taxon>
        <taxon>Cantharellales</taxon>
        <taxon>Tulasnellaceae</taxon>
        <taxon>Tulasnella</taxon>
    </lineage>
</organism>
<protein>
    <submittedName>
        <fullName evidence="2">Uncharacterized protein</fullName>
    </submittedName>
</protein>
<feature type="region of interest" description="Disordered" evidence="1">
    <location>
        <begin position="86"/>
        <end position="119"/>
    </location>
</feature>
<gene>
    <name evidence="2" type="ORF">M407DRAFT_225582</name>
</gene>
<feature type="compositionally biased region" description="Basic residues" evidence="1">
    <location>
        <begin position="210"/>
        <end position="221"/>
    </location>
</feature>
<dbReference type="STRING" id="1051891.A0A0C3KAM2"/>
<feature type="compositionally biased region" description="Polar residues" evidence="1">
    <location>
        <begin position="38"/>
        <end position="64"/>
    </location>
</feature>
<dbReference type="Proteomes" id="UP000054248">
    <property type="component" value="Unassembled WGS sequence"/>
</dbReference>
<feature type="region of interest" description="Disordered" evidence="1">
    <location>
        <begin position="1"/>
        <end position="71"/>
    </location>
</feature>
<keyword evidence="3" id="KW-1185">Reference proteome</keyword>
<dbReference type="OrthoDB" id="3271097at2759"/>
<feature type="compositionally biased region" description="Polar residues" evidence="1">
    <location>
        <begin position="20"/>
        <end position="31"/>
    </location>
</feature>
<evidence type="ECO:0000313" key="2">
    <source>
        <dbReference type="EMBL" id="KIO18458.1"/>
    </source>
</evidence>
<evidence type="ECO:0000256" key="1">
    <source>
        <dbReference type="SAM" id="MobiDB-lite"/>
    </source>
</evidence>
<feature type="region of interest" description="Disordered" evidence="1">
    <location>
        <begin position="202"/>
        <end position="247"/>
    </location>
</feature>
<reference evidence="2 3" key="1">
    <citation type="submission" date="2014-04" db="EMBL/GenBank/DDBJ databases">
        <authorList>
            <consortium name="DOE Joint Genome Institute"/>
            <person name="Kuo A."/>
            <person name="Girlanda M."/>
            <person name="Perotto S."/>
            <person name="Kohler A."/>
            <person name="Nagy L.G."/>
            <person name="Floudas D."/>
            <person name="Copeland A."/>
            <person name="Barry K.W."/>
            <person name="Cichocki N."/>
            <person name="Veneault-Fourrey C."/>
            <person name="LaButti K."/>
            <person name="Lindquist E.A."/>
            <person name="Lipzen A."/>
            <person name="Lundell T."/>
            <person name="Morin E."/>
            <person name="Murat C."/>
            <person name="Sun H."/>
            <person name="Tunlid A."/>
            <person name="Henrissat B."/>
            <person name="Grigoriev I.V."/>
            <person name="Hibbett D.S."/>
            <person name="Martin F."/>
            <person name="Nordberg H.P."/>
            <person name="Cantor M.N."/>
            <person name="Hua S.X."/>
        </authorList>
    </citation>
    <scope>NUCLEOTIDE SEQUENCE [LARGE SCALE GENOMIC DNA]</scope>
    <source>
        <strain evidence="2 3">MUT 4182</strain>
    </source>
</reference>
<accession>A0A0C3KAM2</accession>
<dbReference type="EMBL" id="KN823285">
    <property type="protein sequence ID" value="KIO18458.1"/>
    <property type="molecule type" value="Genomic_DNA"/>
</dbReference>
<name>A0A0C3KAM2_9AGAM</name>